<feature type="region of interest" description="Disordered" evidence="1">
    <location>
        <begin position="530"/>
        <end position="549"/>
    </location>
</feature>
<proteinExistence type="predicted"/>
<feature type="region of interest" description="Disordered" evidence="1">
    <location>
        <begin position="164"/>
        <end position="190"/>
    </location>
</feature>
<gene>
    <name evidence="2" type="ORF">NQ314_001371</name>
</gene>
<dbReference type="Proteomes" id="UP001162156">
    <property type="component" value="Unassembled WGS sequence"/>
</dbReference>
<keyword evidence="3" id="KW-1185">Reference proteome</keyword>
<name>A0AAV8ZVH3_9CUCU</name>
<reference evidence="2" key="1">
    <citation type="journal article" date="2023" name="Insect Mol. Biol.">
        <title>Genome sequencing provides insights into the evolution of gene families encoding plant cell wall-degrading enzymes in longhorned beetles.</title>
        <authorList>
            <person name="Shin N.R."/>
            <person name="Okamura Y."/>
            <person name="Kirsch R."/>
            <person name="Pauchet Y."/>
        </authorList>
    </citation>
    <scope>NUCLEOTIDE SEQUENCE</scope>
    <source>
        <strain evidence="2">RBIC_L_NR</strain>
    </source>
</reference>
<dbReference type="EMBL" id="JANEYF010000403">
    <property type="protein sequence ID" value="KAJ8970142.1"/>
    <property type="molecule type" value="Genomic_DNA"/>
</dbReference>
<feature type="compositionally biased region" description="Low complexity" evidence="1">
    <location>
        <begin position="212"/>
        <end position="221"/>
    </location>
</feature>
<feature type="compositionally biased region" description="Low complexity" evidence="1">
    <location>
        <begin position="167"/>
        <end position="183"/>
    </location>
</feature>
<dbReference type="PANTHER" id="PTHR47771">
    <property type="entry name" value="LD27203P-RELATED"/>
    <property type="match status" value="1"/>
</dbReference>
<feature type="region of interest" description="Disordered" evidence="1">
    <location>
        <begin position="203"/>
        <end position="223"/>
    </location>
</feature>
<feature type="region of interest" description="Disordered" evidence="1">
    <location>
        <begin position="1"/>
        <end position="23"/>
    </location>
</feature>
<organism evidence="2 3">
    <name type="scientific">Rhamnusium bicolor</name>
    <dbReference type="NCBI Taxonomy" id="1586634"/>
    <lineage>
        <taxon>Eukaryota</taxon>
        <taxon>Metazoa</taxon>
        <taxon>Ecdysozoa</taxon>
        <taxon>Arthropoda</taxon>
        <taxon>Hexapoda</taxon>
        <taxon>Insecta</taxon>
        <taxon>Pterygota</taxon>
        <taxon>Neoptera</taxon>
        <taxon>Endopterygota</taxon>
        <taxon>Coleoptera</taxon>
        <taxon>Polyphaga</taxon>
        <taxon>Cucujiformia</taxon>
        <taxon>Chrysomeloidea</taxon>
        <taxon>Cerambycidae</taxon>
        <taxon>Lepturinae</taxon>
        <taxon>Rhagiini</taxon>
        <taxon>Rhamnusium</taxon>
    </lineage>
</organism>
<dbReference type="AlphaFoldDB" id="A0AAV8ZVH3"/>
<comment type="caution">
    <text evidence="2">The sequence shown here is derived from an EMBL/GenBank/DDBJ whole genome shotgun (WGS) entry which is preliminary data.</text>
</comment>
<evidence type="ECO:0000313" key="3">
    <source>
        <dbReference type="Proteomes" id="UP001162156"/>
    </source>
</evidence>
<dbReference type="InterPro" id="IPR000618">
    <property type="entry name" value="Insect_cuticle"/>
</dbReference>
<evidence type="ECO:0000313" key="2">
    <source>
        <dbReference type="EMBL" id="KAJ8970142.1"/>
    </source>
</evidence>
<feature type="region of interest" description="Disordered" evidence="1">
    <location>
        <begin position="1012"/>
        <end position="1042"/>
    </location>
</feature>
<dbReference type="PANTHER" id="PTHR47771:SF12">
    <property type="entry name" value="HL02234P-RELATED"/>
    <property type="match status" value="1"/>
</dbReference>
<evidence type="ECO:0000256" key="1">
    <source>
        <dbReference type="SAM" id="MobiDB-lite"/>
    </source>
</evidence>
<protein>
    <submittedName>
        <fullName evidence="2">Uncharacterized protein</fullName>
    </submittedName>
</protein>
<sequence length="1042" mass="119257">MYSETKKPPGYIEPVKVPDPNPPKYEYGYSIADEKGDVQGKQEERDGIYALGRYYVQGKQSSQNVQYFADDWGYHPVVEYGSVGPHSRSTAHFALGEEAVKQLKNKENNLPQLQGILEDTDKFKQQNALLGSSTQRAGLEQPYQAQQQIQQLFQTQTQPHIELETRSQQNEESQQQQLGQSQQEDFEGQVKQPIEPEPQQAELEGHRHLEKQIQQQQTHSQQEPHELHVLPQLQMNGQPDLAQSNQFIIDGKQSSLQQLLQQQQLLNQQYQPQHQIYIQQPPLQQQLFIQHDSQEQALTQETLQNHIVTQHEQPQQILLKHEEPKQKVIFPQEKQNEQFSQEIYLKEHPKDNVIFNTERINQQLVYIQDQPEQPDFIQSSQQDQHVLVQNNIIHTQEHLKNQPQNFDSSQYETAALYENSNNKLINNQQLIQNNDENKQYDGSNLSVQNLVTGQDVLNINEAISQNYNVNVESSTPHLQVTEYSNSHLLLGETVANVEINKSDVGYSTTTISPLTESSFNEQPIVVAESEESTAKSTTDKIEVSQNSQQEYTSTITTSLETVSSNGVETTSPSTVLVTPRPVSTNFLAPITAGIQLQNIELHAEERTISGNQNYKVDIQKSLPYYLGKYEYPSGYGEHVTTNNTSNIKTSAELKATEDIELGKTLLFFPGQDIQKVEIQRPPKVVVKQPFTALNNHINLQQVPSTIVKDKFVEYDQQPAQGYHHQVFVQQVGSGLSTSKPTEITKVIHKPYPVKVPYEVPYPVVKQVQVPVTVERIVEKPIHITKYIEKPVPVPQPYPVEKIVEKPIHVPVQVTKYIDRPYPVEVRVPYLQPYPVEKLVQRIVKQPYPVEVRVPVHVEKIVEKKVPVPHYIEKPIEKIVEKPVAHYVDRPYPVEVKVPVPQPYLVRVEVPKPYPVEVNKFIQNPYTISQVPQIKPYPVSQTANLPQPVQVGAPLHIYSQTSYSNNNQEQHAQQSQQQTFFYANPYAYAPQINQYLPPKQDIILNNGYLPSKQGNIDYSPPKKDCEQQKTGPKHKQLLLYNQT</sequence>
<dbReference type="Pfam" id="PF00379">
    <property type="entry name" value="Chitin_bind_4"/>
    <property type="match status" value="1"/>
</dbReference>
<accession>A0AAV8ZVH3</accession>